<keyword evidence="3" id="KW-0813">Transport</keyword>
<evidence type="ECO:0000256" key="8">
    <source>
        <dbReference type="ARBA" id="ARBA00023136"/>
    </source>
</evidence>
<dbReference type="Pfam" id="PF00005">
    <property type="entry name" value="ABC_tran"/>
    <property type="match status" value="1"/>
</dbReference>
<keyword evidence="11" id="KW-1185">Reference proteome</keyword>
<dbReference type="PANTHER" id="PTHR43553:SF24">
    <property type="entry name" value="ENERGY-COUPLING FACTOR TRANSPORTER ATP-BINDING PROTEIN ECFA1"/>
    <property type="match status" value="1"/>
</dbReference>
<dbReference type="AlphaFoldDB" id="A0A518V5B0"/>
<feature type="domain" description="ABC transporter" evidence="9">
    <location>
        <begin position="11"/>
        <end position="249"/>
    </location>
</feature>
<dbReference type="PROSITE" id="PS50893">
    <property type="entry name" value="ABC_TRANSPORTER_2"/>
    <property type="match status" value="1"/>
</dbReference>
<keyword evidence="7" id="KW-1278">Translocase</keyword>
<dbReference type="SUPFAM" id="SSF52540">
    <property type="entry name" value="P-loop containing nucleoside triphosphate hydrolases"/>
    <property type="match status" value="1"/>
</dbReference>
<evidence type="ECO:0000256" key="1">
    <source>
        <dbReference type="ARBA" id="ARBA00004202"/>
    </source>
</evidence>
<dbReference type="GO" id="GO:0005524">
    <property type="term" value="F:ATP binding"/>
    <property type="evidence" value="ECO:0007669"/>
    <property type="project" value="UniProtKB-KW"/>
</dbReference>
<dbReference type="NCBIfam" id="NF010167">
    <property type="entry name" value="PRK13648.1"/>
    <property type="match status" value="1"/>
</dbReference>
<dbReference type="GO" id="GO:0042626">
    <property type="term" value="F:ATPase-coupled transmembrane transporter activity"/>
    <property type="evidence" value="ECO:0007669"/>
    <property type="project" value="TreeGrafter"/>
</dbReference>
<evidence type="ECO:0000313" key="10">
    <source>
        <dbReference type="EMBL" id="QDX92173.1"/>
    </source>
</evidence>
<dbReference type="OrthoDB" id="9784332at2"/>
<dbReference type="EMBL" id="CP033464">
    <property type="protein sequence ID" value="QDX92173.1"/>
    <property type="molecule type" value="Genomic_DNA"/>
</dbReference>
<dbReference type="GO" id="GO:0016887">
    <property type="term" value="F:ATP hydrolysis activity"/>
    <property type="evidence" value="ECO:0007669"/>
    <property type="project" value="InterPro"/>
</dbReference>
<dbReference type="Gene3D" id="3.40.50.300">
    <property type="entry name" value="P-loop containing nucleotide triphosphate hydrolases"/>
    <property type="match status" value="1"/>
</dbReference>
<evidence type="ECO:0000313" key="11">
    <source>
        <dbReference type="Proteomes" id="UP000319432"/>
    </source>
</evidence>
<dbReference type="GO" id="GO:0043190">
    <property type="term" value="C:ATP-binding cassette (ABC) transporter complex"/>
    <property type="evidence" value="ECO:0007669"/>
    <property type="project" value="TreeGrafter"/>
</dbReference>
<dbReference type="NCBIfam" id="TIGR04520">
    <property type="entry name" value="ECF_ATPase_1"/>
    <property type="match status" value="1"/>
</dbReference>
<dbReference type="InterPro" id="IPR027417">
    <property type="entry name" value="P-loop_NTPase"/>
</dbReference>
<dbReference type="InterPro" id="IPR050095">
    <property type="entry name" value="ECF_ABC_transporter_ATP-bd"/>
</dbReference>
<dbReference type="PROSITE" id="PS00211">
    <property type="entry name" value="ABC_TRANSPORTER_1"/>
    <property type="match status" value="1"/>
</dbReference>
<dbReference type="Proteomes" id="UP000319432">
    <property type="component" value="Chromosome"/>
</dbReference>
<keyword evidence="8" id="KW-0472">Membrane</keyword>
<dbReference type="CDD" id="cd03225">
    <property type="entry name" value="ABC_cobalt_CbiO_domain1"/>
    <property type="match status" value="1"/>
</dbReference>
<evidence type="ECO:0000256" key="6">
    <source>
        <dbReference type="ARBA" id="ARBA00022840"/>
    </source>
</evidence>
<dbReference type="SMART" id="SM00382">
    <property type="entry name" value="AAA"/>
    <property type="match status" value="1"/>
</dbReference>
<dbReference type="InterPro" id="IPR017871">
    <property type="entry name" value="ABC_transporter-like_CS"/>
</dbReference>
<keyword evidence="6" id="KW-0067">ATP-binding</keyword>
<evidence type="ECO:0000256" key="7">
    <source>
        <dbReference type="ARBA" id="ARBA00022967"/>
    </source>
</evidence>
<gene>
    <name evidence="10" type="ORF">EEL30_07185</name>
</gene>
<evidence type="ECO:0000256" key="3">
    <source>
        <dbReference type="ARBA" id="ARBA00022448"/>
    </source>
</evidence>
<dbReference type="InterPro" id="IPR003593">
    <property type="entry name" value="AAA+_ATPase"/>
</dbReference>
<keyword evidence="5" id="KW-0547">Nucleotide-binding</keyword>
<organism evidence="10 11">
    <name type="scientific">Brevibacillus laterosporus</name>
    <name type="common">Bacillus laterosporus</name>
    <dbReference type="NCBI Taxonomy" id="1465"/>
    <lineage>
        <taxon>Bacteria</taxon>
        <taxon>Bacillati</taxon>
        <taxon>Bacillota</taxon>
        <taxon>Bacilli</taxon>
        <taxon>Bacillales</taxon>
        <taxon>Paenibacillaceae</taxon>
        <taxon>Brevibacillus</taxon>
    </lineage>
</organism>
<dbReference type="InterPro" id="IPR030947">
    <property type="entry name" value="EcfA_1"/>
</dbReference>
<proteinExistence type="inferred from homology"/>
<evidence type="ECO:0000256" key="5">
    <source>
        <dbReference type="ARBA" id="ARBA00022741"/>
    </source>
</evidence>
<evidence type="ECO:0000256" key="4">
    <source>
        <dbReference type="ARBA" id="ARBA00022475"/>
    </source>
</evidence>
<accession>A0A518V5B0</accession>
<dbReference type="InterPro" id="IPR015856">
    <property type="entry name" value="ABC_transpr_CbiO/EcfA_su"/>
</dbReference>
<keyword evidence="4" id="KW-1003">Cell membrane</keyword>
<sequence>MRTLKEQSNMIRASALTFQYHSDQEETSPVVRGIDFSIQEGSFVSIIGHNGSGKSTLAKLMNALLVPTAGVLTVTGFSTNDEERLWDIRQQVGMVFQNPDNQIVGTIVEDDVAFGLENLGIDPKEMRKRIDESLESVKMTAYLKSQPQRLSGGQKQRIAIAGILAMRPSIIILDEATAMLDPQGRKEVIQLVHRLNREEGLTIVNITHFPEETLESDRIIVMDQGKIYADGAPVEVYADVEGLKSIGLDVPFAGRLRHTLGHQGIKLPAVLDQEELVDELCKYLLKM</sequence>
<protein>
    <submittedName>
        <fullName evidence="10">Energy-coupling factor transporter ATPase</fullName>
    </submittedName>
</protein>
<dbReference type="GO" id="GO:0015087">
    <property type="term" value="F:cobalt ion transmembrane transporter activity"/>
    <property type="evidence" value="ECO:0007669"/>
    <property type="project" value="UniProtKB-ARBA"/>
</dbReference>
<dbReference type="FunFam" id="3.40.50.300:FF:000224">
    <property type="entry name" value="Energy-coupling factor transporter ATP-binding protein EcfA"/>
    <property type="match status" value="1"/>
</dbReference>
<dbReference type="InterPro" id="IPR003439">
    <property type="entry name" value="ABC_transporter-like_ATP-bd"/>
</dbReference>
<comment type="subcellular location">
    <subcellularLocation>
        <location evidence="1">Cell membrane</location>
        <topology evidence="1">Peripheral membrane protein</topology>
    </subcellularLocation>
</comment>
<dbReference type="PANTHER" id="PTHR43553">
    <property type="entry name" value="HEAVY METAL TRANSPORTER"/>
    <property type="match status" value="1"/>
</dbReference>
<comment type="similarity">
    <text evidence="2">Belongs to the ABC transporter superfamily.</text>
</comment>
<evidence type="ECO:0000259" key="9">
    <source>
        <dbReference type="PROSITE" id="PS50893"/>
    </source>
</evidence>
<evidence type="ECO:0000256" key="2">
    <source>
        <dbReference type="ARBA" id="ARBA00005417"/>
    </source>
</evidence>
<name>A0A518V5B0_BRELA</name>
<reference evidence="10 11" key="1">
    <citation type="submission" date="2018-11" db="EMBL/GenBank/DDBJ databases">
        <title>Phylogenetic determinants of toxin gene distribution in genomes of Brevibacillus laterosporus.</title>
        <authorList>
            <person name="Glare T.R."/>
            <person name="Durrant A."/>
            <person name="Berry C."/>
            <person name="Palma L."/>
            <person name="Ormskirk M."/>
            <person name="Cox M.O."/>
        </authorList>
    </citation>
    <scope>NUCLEOTIDE SEQUENCE [LARGE SCALE GENOMIC DNA]</scope>
    <source>
        <strain evidence="10 11">1821L</strain>
    </source>
</reference>